<sequence length="197" mass="21247">MSDLPPFYDDLDATLAEAWRLLADGAAHRRGAFHTPSLATVGLDGRPRLRTVVLRAVDPAQRRLRFHADRRSDKVGEIARDPRVSLHVYEAGAKIQVRIEGVARLHHDDAVADAAWAGSRPISRACYGIAPGPGTPLDAGGGYAMPEGDPGEAGRAQFTAVAVAVERFDVLYLAHAGHRRSRFALGSEGVRGEWITP</sequence>
<name>A0A3S2YXQ9_9HYPH</name>
<dbReference type="PANTHER" id="PTHR10851:SF3">
    <property type="entry name" value="PYRIDOXINE_PYRIDOXAMINE 5'-PHOSPHATE OXIDASE 2"/>
    <property type="match status" value="1"/>
</dbReference>
<protein>
    <submittedName>
        <fullName evidence="7">Pyridoxamine 5'-phosphate oxidase</fullName>
    </submittedName>
</protein>
<evidence type="ECO:0000256" key="2">
    <source>
        <dbReference type="ARBA" id="ARBA00022630"/>
    </source>
</evidence>
<dbReference type="Pfam" id="PF01243">
    <property type="entry name" value="PNPOx_N"/>
    <property type="match status" value="1"/>
</dbReference>
<dbReference type="PANTHER" id="PTHR10851">
    <property type="entry name" value="PYRIDOXINE-5-PHOSPHATE OXIDASE"/>
    <property type="match status" value="1"/>
</dbReference>
<proteinExistence type="predicted"/>
<reference evidence="7 8" key="1">
    <citation type="submission" date="2019-01" db="EMBL/GenBank/DDBJ databases">
        <authorList>
            <person name="Chen W.-M."/>
        </authorList>
    </citation>
    <scope>NUCLEOTIDE SEQUENCE [LARGE SCALE GENOMIC DNA]</scope>
    <source>
        <strain evidence="7 8">TER-1</strain>
    </source>
</reference>
<evidence type="ECO:0000256" key="1">
    <source>
        <dbReference type="ARBA" id="ARBA00001917"/>
    </source>
</evidence>
<evidence type="ECO:0000256" key="3">
    <source>
        <dbReference type="ARBA" id="ARBA00022643"/>
    </source>
</evidence>
<comment type="caution">
    <text evidence="7">The sequence shown here is derived from an EMBL/GenBank/DDBJ whole genome shotgun (WGS) entry which is preliminary data.</text>
</comment>
<keyword evidence="8" id="KW-1185">Reference proteome</keyword>
<dbReference type="EMBL" id="SACP01000001">
    <property type="protein sequence ID" value="RVU21856.1"/>
    <property type="molecule type" value="Genomic_DNA"/>
</dbReference>
<dbReference type="Proteomes" id="UP000286997">
    <property type="component" value="Unassembled WGS sequence"/>
</dbReference>
<keyword evidence="4" id="KW-0560">Oxidoreductase</keyword>
<comment type="cofactor">
    <cofactor evidence="1">
        <name>FMN</name>
        <dbReference type="ChEBI" id="CHEBI:58210"/>
    </cofactor>
</comment>
<keyword evidence="5" id="KW-0664">Pyridoxine biosynthesis</keyword>
<dbReference type="InterPro" id="IPR011576">
    <property type="entry name" value="Pyridox_Oxase_N"/>
</dbReference>
<keyword evidence="2" id="KW-0285">Flavoprotein</keyword>
<evidence type="ECO:0000256" key="4">
    <source>
        <dbReference type="ARBA" id="ARBA00023002"/>
    </source>
</evidence>
<keyword evidence="3" id="KW-0288">FMN</keyword>
<organism evidence="7 8">
    <name type="scientific">Methylobacterium oryzihabitans</name>
    <dbReference type="NCBI Taxonomy" id="2499852"/>
    <lineage>
        <taxon>Bacteria</taxon>
        <taxon>Pseudomonadati</taxon>
        <taxon>Pseudomonadota</taxon>
        <taxon>Alphaproteobacteria</taxon>
        <taxon>Hyphomicrobiales</taxon>
        <taxon>Methylobacteriaceae</taxon>
        <taxon>Methylobacterium</taxon>
    </lineage>
</organism>
<evidence type="ECO:0000259" key="6">
    <source>
        <dbReference type="Pfam" id="PF01243"/>
    </source>
</evidence>
<accession>A0A3S2YXQ9</accession>
<dbReference type="AlphaFoldDB" id="A0A3S2YXQ9"/>
<dbReference type="SUPFAM" id="SSF50475">
    <property type="entry name" value="FMN-binding split barrel"/>
    <property type="match status" value="1"/>
</dbReference>
<dbReference type="InterPro" id="IPR000659">
    <property type="entry name" value="Pyridox_Oxase"/>
</dbReference>
<gene>
    <name evidence="7" type="ORF">EOE48_02070</name>
</gene>
<evidence type="ECO:0000313" key="7">
    <source>
        <dbReference type="EMBL" id="RVU21856.1"/>
    </source>
</evidence>
<dbReference type="Gene3D" id="2.30.110.10">
    <property type="entry name" value="Electron Transport, Fmn-binding Protein, Chain A"/>
    <property type="match status" value="1"/>
</dbReference>
<dbReference type="GO" id="GO:0008615">
    <property type="term" value="P:pyridoxine biosynthetic process"/>
    <property type="evidence" value="ECO:0007669"/>
    <property type="project" value="UniProtKB-KW"/>
</dbReference>
<evidence type="ECO:0000256" key="5">
    <source>
        <dbReference type="ARBA" id="ARBA00023096"/>
    </source>
</evidence>
<dbReference type="GO" id="GO:0004733">
    <property type="term" value="F:pyridoxamine phosphate oxidase activity"/>
    <property type="evidence" value="ECO:0007669"/>
    <property type="project" value="InterPro"/>
</dbReference>
<dbReference type="InterPro" id="IPR012349">
    <property type="entry name" value="Split_barrel_FMN-bd"/>
</dbReference>
<dbReference type="OrthoDB" id="5120525at2"/>
<feature type="domain" description="Pyridoxamine 5'-phosphate oxidase N-terminal" evidence="6">
    <location>
        <begin position="37"/>
        <end position="116"/>
    </location>
</feature>
<dbReference type="GO" id="GO:0010181">
    <property type="term" value="F:FMN binding"/>
    <property type="evidence" value="ECO:0007669"/>
    <property type="project" value="InterPro"/>
</dbReference>
<dbReference type="RefSeq" id="WP_127727099.1">
    <property type="nucleotide sequence ID" value="NZ_SACP01000001.1"/>
</dbReference>
<evidence type="ECO:0000313" key="8">
    <source>
        <dbReference type="Proteomes" id="UP000286997"/>
    </source>
</evidence>